<keyword evidence="8 10" id="KW-0472">Membrane</keyword>
<feature type="transmembrane region" description="Helical" evidence="10">
    <location>
        <begin position="174"/>
        <end position="198"/>
    </location>
</feature>
<evidence type="ECO:0000256" key="7">
    <source>
        <dbReference type="ARBA" id="ARBA00022989"/>
    </source>
</evidence>
<dbReference type="PANTHER" id="PTHR11795:SF371">
    <property type="entry name" value="HIGH-AFFINITY BRANCHED-CHAIN AMINO ACID TRANSPORT SYSTEM PERMEASE PROTEIN LIVH"/>
    <property type="match status" value="1"/>
</dbReference>
<dbReference type="GO" id="GO:0005886">
    <property type="term" value="C:plasma membrane"/>
    <property type="evidence" value="ECO:0007669"/>
    <property type="project" value="UniProtKB-SubCell"/>
</dbReference>
<dbReference type="GO" id="GO:0042941">
    <property type="term" value="P:D-alanine transmembrane transport"/>
    <property type="evidence" value="ECO:0007669"/>
    <property type="project" value="TreeGrafter"/>
</dbReference>
<evidence type="ECO:0000256" key="2">
    <source>
        <dbReference type="ARBA" id="ARBA00022448"/>
    </source>
</evidence>
<evidence type="ECO:0000256" key="3">
    <source>
        <dbReference type="ARBA" id="ARBA00022475"/>
    </source>
</evidence>
<feature type="transmembrane region" description="Helical" evidence="10">
    <location>
        <begin position="227"/>
        <end position="250"/>
    </location>
</feature>
<dbReference type="EMBL" id="JACHGO010000003">
    <property type="protein sequence ID" value="MBB5143091.1"/>
    <property type="molecule type" value="Genomic_DNA"/>
</dbReference>
<comment type="caution">
    <text evidence="11">The sequence shown here is derived from an EMBL/GenBank/DDBJ whole genome shotgun (WGS) entry which is preliminary data.</text>
</comment>
<dbReference type="InterPro" id="IPR052157">
    <property type="entry name" value="BCAA_transport_permease"/>
</dbReference>
<dbReference type="Pfam" id="PF02653">
    <property type="entry name" value="BPD_transp_2"/>
    <property type="match status" value="1"/>
</dbReference>
<feature type="transmembrane region" description="Helical" evidence="10">
    <location>
        <begin position="306"/>
        <end position="324"/>
    </location>
</feature>
<organism evidence="11 12">
    <name type="scientific">Desulfovibrio intestinalis</name>
    <dbReference type="NCBI Taxonomy" id="58621"/>
    <lineage>
        <taxon>Bacteria</taxon>
        <taxon>Pseudomonadati</taxon>
        <taxon>Thermodesulfobacteriota</taxon>
        <taxon>Desulfovibrionia</taxon>
        <taxon>Desulfovibrionales</taxon>
        <taxon>Desulfovibrionaceae</taxon>
        <taxon>Desulfovibrio</taxon>
    </lineage>
</organism>
<keyword evidence="12" id="KW-1185">Reference proteome</keyword>
<comment type="subcellular location">
    <subcellularLocation>
        <location evidence="1">Cell membrane</location>
        <topology evidence="1">Multi-pass membrane protein</topology>
    </subcellularLocation>
</comment>
<keyword evidence="5 10" id="KW-0812">Transmembrane</keyword>
<gene>
    <name evidence="11" type="ORF">HNQ38_001179</name>
</gene>
<evidence type="ECO:0000256" key="4">
    <source>
        <dbReference type="ARBA" id="ARBA00022519"/>
    </source>
</evidence>
<dbReference type="AlphaFoldDB" id="A0A7W8FFP1"/>
<feature type="transmembrane region" description="Helical" evidence="10">
    <location>
        <begin position="97"/>
        <end position="117"/>
    </location>
</feature>
<evidence type="ECO:0000313" key="11">
    <source>
        <dbReference type="EMBL" id="MBB5143091.1"/>
    </source>
</evidence>
<accession>A0A7W8FFP1</accession>
<proteinExistence type="inferred from homology"/>
<keyword evidence="4" id="KW-0997">Cell inner membrane</keyword>
<keyword evidence="2" id="KW-0813">Transport</keyword>
<dbReference type="GO" id="GO:0015192">
    <property type="term" value="F:L-phenylalanine transmembrane transporter activity"/>
    <property type="evidence" value="ECO:0007669"/>
    <property type="project" value="TreeGrafter"/>
</dbReference>
<keyword evidence="3" id="KW-1003">Cell membrane</keyword>
<sequence>MGAAWSGSGGGIALLPVTFGYRSVVRVQRFMEQFLQQLLNGLAVGGIYALVALGYTMVYGVLKLINFAHGDLFTIGAYLGLTLLVSCNFSGMLNPVLAVLAVFVMVALLVALIGFLLERTAYRPLRNAGRLSAVVSALGASIFFQNAIMLIYGARFYVYPDYLRPDFTVQLFGLAVPGVRLLVIAASVILMLGLWAFIQRSRTGAAIRAVAIDPGAAQLMGINVDRIIGLVFLIGPGLGGAAGLMVGIYYGQIDFTMGWTYGLKAFTAAILGGIGNIPGAMIGGLLLGVIEALAAGYIAIAWKDAIAFFVLILILIIRPTGILGERTADKL</sequence>
<dbReference type="GO" id="GO:0015190">
    <property type="term" value="F:L-leucine transmembrane transporter activity"/>
    <property type="evidence" value="ECO:0007669"/>
    <property type="project" value="TreeGrafter"/>
</dbReference>
<evidence type="ECO:0000256" key="9">
    <source>
        <dbReference type="ARBA" id="ARBA00037998"/>
    </source>
</evidence>
<evidence type="ECO:0000256" key="8">
    <source>
        <dbReference type="ARBA" id="ARBA00023136"/>
    </source>
</evidence>
<keyword evidence="7 10" id="KW-1133">Transmembrane helix</keyword>
<dbReference type="GO" id="GO:0015188">
    <property type="term" value="F:L-isoleucine transmembrane transporter activity"/>
    <property type="evidence" value="ECO:0007669"/>
    <property type="project" value="TreeGrafter"/>
</dbReference>
<evidence type="ECO:0000256" key="10">
    <source>
        <dbReference type="SAM" id="Phobius"/>
    </source>
</evidence>
<reference evidence="11 12" key="1">
    <citation type="submission" date="2020-08" db="EMBL/GenBank/DDBJ databases">
        <title>Genomic Encyclopedia of Type Strains, Phase IV (KMG-IV): sequencing the most valuable type-strain genomes for metagenomic binning, comparative biology and taxonomic classification.</title>
        <authorList>
            <person name="Goeker M."/>
        </authorList>
    </citation>
    <scope>NUCLEOTIDE SEQUENCE [LARGE SCALE GENOMIC DNA]</scope>
    <source>
        <strain evidence="11 12">DSM 11275</strain>
    </source>
</reference>
<evidence type="ECO:0000256" key="1">
    <source>
        <dbReference type="ARBA" id="ARBA00004651"/>
    </source>
</evidence>
<dbReference type="GO" id="GO:1903806">
    <property type="term" value="P:L-isoleucine import across plasma membrane"/>
    <property type="evidence" value="ECO:0007669"/>
    <property type="project" value="TreeGrafter"/>
</dbReference>
<protein>
    <submittedName>
        <fullName evidence="11">Branched-chain amino acid transport system permease protein</fullName>
    </submittedName>
</protein>
<dbReference type="Proteomes" id="UP000539075">
    <property type="component" value="Unassembled WGS sequence"/>
</dbReference>
<keyword evidence="6" id="KW-0029">Amino-acid transport</keyword>
<dbReference type="GO" id="GO:0005304">
    <property type="term" value="F:L-valine transmembrane transporter activity"/>
    <property type="evidence" value="ECO:0007669"/>
    <property type="project" value="TreeGrafter"/>
</dbReference>
<feature type="transmembrane region" description="Helical" evidence="10">
    <location>
        <begin position="129"/>
        <end position="154"/>
    </location>
</feature>
<evidence type="ECO:0000313" key="12">
    <source>
        <dbReference type="Proteomes" id="UP000539075"/>
    </source>
</evidence>
<dbReference type="CDD" id="cd06582">
    <property type="entry name" value="TM_PBP1_LivH_like"/>
    <property type="match status" value="1"/>
</dbReference>
<evidence type="ECO:0000256" key="5">
    <source>
        <dbReference type="ARBA" id="ARBA00022692"/>
    </source>
</evidence>
<feature type="transmembrane region" description="Helical" evidence="10">
    <location>
        <begin position="44"/>
        <end position="65"/>
    </location>
</feature>
<comment type="similarity">
    <text evidence="9">Belongs to the binding-protein-dependent transport system permease family. LivHM subfamily.</text>
</comment>
<name>A0A7W8FFP1_9BACT</name>
<dbReference type="InterPro" id="IPR001851">
    <property type="entry name" value="ABC_transp_permease"/>
</dbReference>
<dbReference type="PANTHER" id="PTHR11795">
    <property type="entry name" value="BRANCHED-CHAIN AMINO ACID TRANSPORT SYSTEM PERMEASE PROTEIN LIVH"/>
    <property type="match status" value="1"/>
</dbReference>
<evidence type="ECO:0000256" key="6">
    <source>
        <dbReference type="ARBA" id="ARBA00022970"/>
    </source>
</evidence>
<dbReference type="GO" id="GO:0015808">
    <property type="term" value="P:L-alanine transport"/>
    <property type="evidence" value="ECO:0007669"/>
    <property type="project" value="TreeGrafter"/>
</dbReference>